<dbReference type="Proteomes" id="UP001490330">
    <property type="component" value="Unassembled WGS sequence"/>
</dbReference>
<keyword evidence="3" id="KW-1185">Reference proteome</keyword>
<gene>
    <name evidence="2" type="ORF">ABT322_10240</name>
</gene>
<evidence type="ECO:0000313" key="2">
    <source>
        <dbReference type="EMBL" id="MER6904144.1"/>
    </source>
</evidence>
<dbReference type="RefSeq" id="WP_318213227.1">
    <property type="nucleotide sequence ID" value="NZ_JBEPCO010000007.1"/>
</dbReference>
<reference evidence="2 3" key="1">
    <citation type="submission" date="2024-06" db="EMBL/GenBank/DDBJ databases">
        <title>The Natural Products Discovery Center: Release of the First 8490 Sequenced Strains for Exploring Actinobacteria Biosynthetic Diversity.</title>
        <authorList>
            <person name="Kalkreuter E."/>
            <person name="Kautsar S.A."/>
            <person name="Yang D."/>
            <person name="Bader C.D."/>
            <person name="Teijaro C.N."/>
            <person name="Fluegel L."/>
            <person name="Davis C.M."/>
            <person name="Simpson J.R."/>
            <person name="Lauterbach L."/>
            <person name="Steele A.D."/>
            <person name="Gui C."/>
            <person name="Meng S."/>
            <person name="Li G."/>
            <person name="Viehrig K."/>
            <person name="Ye F."/>
            <person name="Su P."/>
            <person name="Kiefer A.F."/>
            <person name="Nichols A."/>
            <person name="Cepeda A.J."/>
            <person name="Yan W."/>
            <person name="Fan B."/>
            <person name="Jiang Y."/>
            <person name="Adhikari A."/>
            <person name="Zheng C.-J."/>
            <person name="Schuster L."/>
            <person name="Cowan T.M."/>
            <person name="Smanski M.J."/>
            <person name="Chevrette M.G."/>
            <person name="De Carvalho L.P.S."/>
            <person name="Shen B."/>
        </authorList>
    </citation>
    <scope>NUCLEOTIDE SEQUENCE [LARGE SCALE GENOMIC DNA]</scope>
    <source>
        <strain evidence="2 3">NPDC000632</strain>
    </source>
</reference>
<dbReference type="EMBL" id="JBEPCV010000006">
    <property type="protein sequence ID" value="MER6904144.1"/>
    <property type="molecule type" value="Genomic_DNA"/>
</dbReference>
<comment type="caution">
    <text evidence="2">The sequence shown here is derived from an EMBL/GenBank/DDBJ whole genome shotgun (WGS) entry which is preliminary data.</text>
</comment>
<feature type="region of interest" description="Disordered" evidence="1">
    <location>
        <begin position="1"/>
        <end position="73"/>
    </location>
</feature>
<feature type="compositionally biased region" description="Basic and acidic residues" evidence="1">
    <location>
        <begin position="1"/>
        <end position="13"/>
    </location>
</feature>
<feature type="compositionally biased region" description="Basic and acidic residues" evidence="1">
    <location>
        <begin position="20"/>
        <end position="64"/>
    </location>
</feature>
<organism evidence="2 3">
    <name type="scientific">Streptomyces flaveolus</name>
    <dbReference type="NCBI Taxonomy" id="67297"/>
    <lineage>
        <taxon>Bacteria</taxon>
        <taxon>Bacillati</taxon>
        <taxon>Actinomycetota</taxon>
        <taxon>Actinomycetes</taxon>
        <taxon>Kitasatosporales</taxon>
        <taxon>Streptomycetaceae</taxon>
        <taxon>Streptomyces</taxon>
    </lineage>
</organism>
<protein>
    <submittedName>
        <fullName evidence="2">Uncharacterized protein</fullName>
    </submittedName>
</protein>
<evidence type="ECO:0000313" key="3">
    <source>
        <dbReference type="Proteomes" id="UP001490330"/>
    </source>
</evidence>
<evidence type="ECO:0000256" key="1">
    <source>
        <dbReference type="SAM" id="MobiDB-lite"/>
    </source>
</evidence>
<proteinExistence type="predicted"/>
<sequence>MGIKDQFQDKAERMQQQGKQRAEQGKQRAEQGKQRADQAKDQMHNRDRRHEDKMDPSSRRRDGEERFEESYDA</sequence>
<name>A0ABV1VCF1_9ACTN</name>
<accession>A0ABV1VCF1</accession>